<organism evidence="11 12">
    <name type="scientific">Candidatus Falkowbacteria bacterium CG02_land_8_20_14_3_00_36_14</name>
    <dbReference type="NCBI Taxonomy" id="1974560"/>
    <lineage>
        <taxon>Bacteria</taxon>
        <taxon>Candidatus Falkowiibacteriota</taxon>
    </lineage>
</organism>
<evidence type="ECO:0000256" key="7">
    <source>
        <dbReference type="SAM" id="MobiDB-lite"/>
    </source>
</evidence>
<dbReference type="GO" id="GO:0016787">
    <property type="term" value="F:hydrolase activity"/>
    <property type="evidence" value="ECO:0007669"/>
    <property type="project" value="UniProtKB-KW"/>
</dbReference>
<dbReference type="SUPFAM" id="SSF52540">
    <property type="entry name" value="P-loop containing nucleoside triphosphate hydrolases"/>
    <property type="match status" value="1"/>
</dbReference>
<dbReference type="PROSITE" id="PS51192">
    <property type="entry name" value="HELICASE_ATP_BIND_1"/>
    <property type="match status" value="1"/>
</dbReference>
<accession>A0A2M7DPN9</accession>
<dbReference type="PANTHER" id="PTHR47959:SF13">
    <property type="entry name" value="ATP-DEPENDENT RNA HELICASE RHLE"/>
    <property type="match status" value="1"/>
</dbReference>
<dbReference type="PROSITE" id="PS51195">
    <property type="entry name" value="Q_MOTIF"/>
    <property type="match status" value="1"/>
</dbReference>
<dbReference type="EMBL" id="PETS01000049">
    <property type="protein sequence ID" value="PIV51722.1"/>
    <property type="molecule type" value="Genomic_DNA"/>
</dbReference>
<evidence type="ECO:0000313" key="11">
    <source>
        <dbReference type="EMBL" id="PIV51722.1"/>
    </source>
</evidence>
<evidence type="ECO:0000256" key="4">
    <source>
        <dbReference type="ARBA" id="ARBA00022840"/>
    </source>
</evidence>
<comment type="similarity">
    <text evidence="5">Belongs to the DEAD box helicase family.</text>
</comment>
<protein>
    <recommendedName>
        <fullName evidence="13">ATP-dependent helicase</fullName>
    </recommendedName>
</protein>
<evidence type="ECO:0000256" key="3">
    <source>
        <dbReference type="ARBA" id="ARBA00022806"/>
    </source>
</evidence>
<dbReference type="InterPro" id="IPR011545">
    <property type="entry name" value="DEAD/DEAH_box_helicase_dom"/>
</dbReference>
<dbReference type="CDD" id="cd00268">
    <property type="entry name" value="DEADc"/>
    <property type="match status" value="1"/>
</dbReference>
<keyword evidence="2" id="KW-0378">Hydrolase</keyword>
<dbReference type="InterPro" id="IPR044742">
    <property type="entry name" value="DEAD/DEAH_RhlB"/>
</dbReference>
<keyword evidence="3" id="KW-0347">Helicase</keyword>
<evidence type="ECO:0000256" key="1">
    <source>
        <dbReference type="ARBA" id="ARBA00022741"/>
    </source>
</evidence>
<dbReference type="InterPro" id="IPR050079">
    <property type="entry name" value="DEAD_box_RNA_helicase"/>
</dbReference>
<feature type="region of interest" description="Disordered" evidence="7">
    <location>
        <begin position="412"/>
        <end position="451"/>
    </location>
</feature>
<sequence>MIETKPQKVYSFNGLGIAPRILEILTELGYLTPTPIQWQSIPASLAGKDLVGIAQTGTGKTLAFSIPMIQLLAVRKGRGLVVLPTRELALQVDEHLKIIGGKIGLRTAVLIGGEPIGKQLNALKRKPHIIIATPGRLVDHAQRRTVNLMDVKILILDEADMMLDMGFLPQIKEILKLVPKQRQTMLFSATMPNQIIKIASEYMALPTRIEVAPSGTAAENVEQEIIVIDRESKFGYLKRILAETKGSVLIFARTKHSVKKLAQKIGQAGFSAAEIHSNRSLGQRRMALNGFKLGQYRILVATDIAARGIDVKEIELVINYDLPEKSGDYVHRIGRTGRAGKSGKAISFVLPGQLKNVREIERLISKTLKINKIAPDHNASRESIDIAGQRRGARTNFSRKFKSFDKNKKRFVGDSFNKSRGPRNQRRSYNYAPRPMTDKEKFRRSMLRGRM</sequence>
<evidence type="ECO:0000256" key="6">
    <source>
        <dbReference type="PROSITE-ProRule" id="PRU00552"/>
    </source>
</evidence>
<dbReference type="CDD" id="cd18787">
    <property type="entry name" value="SF2_C_DEAD"/>
    <property type="match status" value="1"/>
</dbReference>
<dbReference type="PROSITE" id="PS51194">
    <property type="entry name" value="HELICASE_CTER"/>
    <property type="match status" value="1"/>
</dbReference>
<dbReference type="Proteomes" id="UP000228896">
    <property type="component" value="Unassembled WGS sequence"/>
</dbReference>
<dbReference type="Pfam" id="PF00270">
    <property type="entry name" value="DEAD"/>
    <property type="match status" value="1"/>
</dbReference>
<dbReference type="GO" id="GO:0005829">
    <property type="term" value="C:cytosol"/>
    <property type="evidence" value="ECO:0007669"/>
    <property type="project" value="TreeGrafter"/>
</dbReference>
<keyword evidence="1" id="KW-0547">Nucleotide-binding</keyword>
<dbReference type="PANTHER" id="PTHR47959">
    <property type="entry name" value="ATP-DEPENDENT RNA HELICASE RHLE-RELATED"/>
    <property type="match status" value="1"/>
</dbReference>
<dbReference type="GO" id="GO:0003676">
    <property type="term" value="F:nucleic acid binding"/>
    <property type="evidence" value="ECO:0007669"/>
    <property type="project" value="InterPro"/>
</dbReference>
<name>A0A2M7DPN9_9BACT</name>
<feature type="short sequence motif" description="Q motif" evidence="6">
    <location>
        <begin position="10"/>
        <end position="38"/>
    </location>
</feature>
<dbReference type="Pfam" id="PF00271">
    <property type="entry name" value="Helicase_C"/>
    <property type="match status" value="1"/>
</dbReference>
<dbReference type="SMART" id="SM00487">
    <property type="entry name" value="DEXDc"/>
    <property type="match status" value="1"/>
</dbReference>
<evidence type="ECO:0000259" key="10">
    <source>
        <dbReference type="PROSITE" id="PS51195"/>
    </source>
</evidence>
<feature type="domain" description="DEAD-box RNA helicase Q" evidence="10">
    <location>
        <begin position="10"/>
        <end position="38"/>
    </location>
</feature>
<dbReference type="Gene3D" id="3.40.50.300">
    <property type="entry name" value="P-loop containing nucleotide triphosphate hydrolases"/>
    <property type="match status" value="2"/>
</dbReference>
<evidence type="ECO:0008006" key="13">
    <source>
        <dbReference type="Google" id="ProtNLM"/>
    </source>
</evidence>
<dbReference type="GO" id="GO:0005524">
    <property type="term" value="F:ATP binding"/>
    <property type="evidence" value="ECO:0007669"/>
    <property type="project" value="UniProtKB-KW"/>
</dbReference>
<proteinExistence type="inferred from homology"/>
<dbReference type="SMART" id="SM00490">
    <property type="entry name" value="HELICc"/>
    <property type="match status" value="1"/>
</dbReference>
<dbReference type="InterPro" id="IPR014014">
    <property type="entry name" value="RNA_helicase_DEAD_Q_motif"/>
</dbReference>
<dbReference type="GO" id="GO:0003724">
    <property type="term" value="F:RNA helicase activity"/>
    <property type="evidence" value="ECO:0007669"/>
    <property type="project" value="InterPro"/>
</dbReference>
<reference evidence="12" key="1">
    <citation type="submission" date="2017-09" db="EMBL/GenBank/DDBJ databases">
        <title>Depth-based differentiation of microbial function through sediment-hosted aquifers and enrichment of novel symbionts in the deep terrestrial subsurface.</title>
        <authorList>
            <person name="Probst A.J."/>
            <person name="Ladd B."/>
            <person name="Jarett J.K."/>
            <person name="Geller-Mcgrath D.E."/>
            <person name="Sieber C.M.K."/>
            <person name="Emerson J.B."/>
            <person name="Anantharaman K."/>
            <person name="Thomas B.C."/>
            <person name="Malmstrom R."/>
            <person name="Stieglmeier M."/>
            <person name="Klingl A."/>
            <person name="Woyke T."/>
            <person name="Ryan C.M."/>
            <person name="Banfield J.F."/>
        </authorList>
    </citation>
    <scope>NUCLEOTIDE SEQUENCE [LARGE SCALE GENOMIC DNA]</scope>
</reference>
<evidence type="ECO:0000313" key="12">
    <source>
        <dbReference type="Proteomes" id="UP000228896"/>
    </source>
</evidence>
<evidence type="ECO:0000256" key="5">
    <source>
        <dbReference type="ARBA" id="ARBA00038437"/>
    </source>
</evidence>
<evidence type="ECO:0000259" key="9">
    <source>
        <dbReference type="PROSITE" id="PS51194"/>
    </source>
</evidence>
<gene>
    <name evidence="11" type="ORF">COS18_02185</name>
</gene>
<dbReference type="InterPro" id="IPR014001">
    <property type="entry name" value="Helicase_ATP-bd"/>
</dbReference>
<feature type="domain" description="Helicase ATP-binding" evidence="8">
    <location>
        <begin position="41"/>
        <end position="209"/>
    </location>
</feature>
<comment type="caution">
    <text evidence="11">The sequence shown here is derived from an EMBL/GenBank/DDBJ whole genome shotgun (WGS) entry which is preliminary data.</text>
</comment>
<evidence type="ECO:0000256" key="2">
    <source>
        <dbReference type="ARBA" id="ARBA00022801"/>
    </source>
</evidence>
<dbReference type="InterPro" id="IPR027417">
    <property type="entry name" value="P-loop_NTPase"/>
</dbReference>
<feature type="domain" description="Helicase C-terminal" evidence="9">
    <location>
        <begin position="220"/>
        <end position="381"/>
    </location>
</feature>
<evidence type="ECO:0000259" key="8">
    <source>
        <dbReference type="PROSITE" id="PS51192"/>
    </source>
</evidence>
<keyword evidence="4" id="KW-0067">ATP-binding</keyword>
<dbReference type="InterPro" id="IPR001650">
    <property type="entry name" value="Helicase_C-like"/>
</dbReference>
<dbReference type="AlphaFoldDB" id="A0A2M7DPN9"/>